<feature type="domain" description="Fungal-type protein kinase" evidence="2">
    <location>
        <begin position="49"/>
        <end position="115"/>
    </location>
</feature>
<feature type="region of interest" description="Disordered" evidence="1">
    <location>
        <begin position="1"/>
        <end position="50"/>
    </location>
</feature>
<protein>
    <recommendedName>
        <fullName evidence="2">Fungal-type protein kinase domain-containing protein</fullName>
    </recommendedName>
</protein>
<feature type="compositionally biased region" description="Low complexity" evidence="1">
    <location>
        <begin position="9"/>
        <end position="41"/>
    </location>
</feature>
<dbReference type="Pfam" id="PF17667">
    <property type="entry name" value="Pkinase_fungal"/>
    <property type="match status" value="1"/>
</dbReference>
<dbReference type="EMBL" id="ML122265">
    <property type="protein sequence ID" value="RPD60457.1"/>
    <property type="molecule type" value="Genomic_DNA"/>
</dbReference>
<reference evidence="3" key="1">
    <citation type="journal article" date="2018" name="Genome Biol. Evol.">
        <title>Genomics and development of Lentinus tigrinus, a white-rot wood-decaying mushroom with dimorphic fruiting bodies.</title>
        <authorList>
            <person name="Wu B."/>
            <person name="Xu Z."/>
            <person name="Knudson A."/>
            <person name="Carlson A."/>
            <person name="Chen N."/>
            <person name="Kovaka S."/>
            <person name="LaButti K."/>
            <person name="Lipzen A."/>
            <person name="Pennachio C."/>
            <person name="Riley R."/>
            <person name="Schakwitz W."/>
            <person name="Umezawa K."/>
            <person name="Ohm R.A."/>
            <person name="Grigoriev I.V."/>
            <person name="Nagy L.G."/>
            <person name="Gibbons J."/>
            <person name="Hibbett D."/>
        </authorList>
    </citation>
    <scope>NUCLEOTIDE SEQUENCE [LARGE SCALE GENOMIC DNA]</scope>
    <source>
        <strain evidence="3">ALCF2SS1-6</strain>
    </source>
</reference>
<dbReference type="InterPro" id="IPR040976">
    <property type="entry name" value="Pkinase_fungal"/>
</dbReference>
<evidence type="ECO:0000259" key="2">
    <source>
        <dbReference type="Pfam" id="PF17667"/>
    </source>
</evidence>
<sequence>MTDPELEQPPTDAASPSVPAATTPEPAASGADAPQAAPARPSRVREVTTRSLSEFTDTKHLVTVMLDAIKAHKSLYEVGGVLHGDINNNTIIILQSSDGESNGALVDFDLPYSMPAVRKLGDPHPPIQRNRPYYWRAPGV</sequence>
<evidence type="ECO:0000313" key="3">
    <source>
        <dbReference type="EMBL" id="RPD60457.1"/>
    </source>
</evidence>
<proteinExistence type="predicted"/>
<evidence type="ECO:0000313" key="4">
    <source>
        <dbReference type="Proteomes" id="UP000313359"/>
    </source>
</evidence>
<evidence type="ECO:0000256" key="1">
    <source>
        <dbReference type="SAM" id="MobiDB-lite"/>
    </source>
</evidence>
<dbReference type="Proteomes" id="UP000313359">
    <property type="component" value="Unassembled WGS sequence"/>
</dbReference>
<gene>
    <name evidence="3" type="ORF">L227DRAFT_575087</name>
</gene>
<keyword evidence="4" id="KW-1185">Reference proteome</keyword>
<dbReference type="AlphaFoldDB" id="A0A5C2SB14"/>
<dbReference type="OrthoDB" id="2747778at2759"/>
<accession>A0A5C2SB14</accession>
<name>A0A5C2SB14_9APHY</name>
<organism evidence="3 4">
    <name type="scientific">Lentinus tigrinus ALCF2SS1-6</name>
    <dbReference type="NCBI Taxonomy" id="1328759"/>
    <lineage>
        <taxon>Eukaryota</taxon>
        <taxon>Fungi</taxon>
        <taxon>Dikarya</taxon>
        <taxon>Basidiomycota</taxon>
        <taxon>Agaricomycotina</taxon>
        <taxon>Agaricomycetes</taxon>
        <taxon>Polyporales</taxon>
        <taxon>Polyporaceae</taxon>
        <taxon>Lentinus</taxon>
    </lineage>
</organism>